<proteinExistence type="predicted"/>
<evidence type="ECO:0000256" key="1">
    <source>
        <dbReference type="SAM" id="MobiDB-lite"/>
    </source>
</evidence>
<dbReference type="AlphaFoldDB" id="A0A550CR76"/>
<dbReference type="Proteomes" id="UP000320762">
    <property type="component" value="Unassembled WGS sequence"/>
</dbReference>
<name>A0A550CR76_9AGAR</name>
<evidence type="ECO:0000313" key="3">
    <source>
        <dbReference type="Proteomes" id="UP000320762"/>
    </source>
</evidence>
<accession>A0A550CR76</accession>
<protein>
    <submittedName>
        <fullName evidence="2">Uncharacterized protein</fullName>
    </submittedName>
</protein>
<dbReference type="EMBL" id="VDMD01000003">
    <property type="protein sequence ID" value="TRM67288.1"/>
    <property type="molecule type" value="Genomic_DNA"/>
</dbReference>
<comment type="caution">
    <text evidence="2">The sequence shown here is derived from an EMBL/GenBank/DDBJ whole genome shotgun (WGS) entry which is preliminary data.</text>
</comment>
<evidence type="ECO:0000313" key="2">
    <source>
        <dbReference type="EMBL" id="TRM67288.1"/>
    </source>
</evidence>
<keyword evidence="3" id="KW-1185">Reference proteome</keyword>
<feature type="region of interest" description="Disordered" evidence="1">
    <location>
        <begin position="1"/>
        <end position="190"/>
    </location>
</feature>
<feature type="compositionally biased region" description="Polar residues" evidence="1">
    <location>
        <begin position="108"/>
        <end position="130"/>
    </location>
</feature>
<feature type="compositionally biased region" description="Polar residues" evidence="1">
    <location>
        <begin position="67"/>
        <end position="77"/>
    </location>
</feature>
<sequence length="247" mass="27412">MAKKKSGTQRAAKGAPAPDDAPLRNTRARKNSTNDREHAASPINPDDGPARPGTSGQPDPVNEDSSRLTSVTPTESQRWSDRPEFDNELPDASHLIKGSGDGDKEQVTTDPTNESTSTGVDDHGSSNAMNEDTFGERRALATATNRNEQSLAIEDVMGEDERNRRRKEKRRRLPEDKSPQPSNATFDSDTRAYVDANFPKEAAQRLRLRIREEAARLGRPLTAGDMETIIEEGLLEVIQDRQTYYLR</sequence>
<organism evidence="2 3">
    <name type="scientific">Schizophyllum amplum</name>
    <dbReference type="NCBI Taxonomy" id="97359"/>
    <lineage>
        <taxon>Eukaryota</taxon>
        <taxon>Fungi</taxon>
        <taxon>Dikarya</taxon>
        <taxon>Basidiomycota</taxon>
        <taxon>Agaricomycotina</taxon>
        <taxon>Agaricomycetes</taxon>
        <taxon>Agaricomycetidae</taxon>
        <taxon>Agaricales</taxon>
        <taxon>Schizophyllaceae</taxon>
        <taxon>Schizophyllum</taxon>
    </lineage>
</organism>
<reference evidence="2 3" key="1">
    <citation type="journal article" date="2019" name="New Phytol.">
        <title>Comparative genomics reveals unique wood-decay strategies and fruiting body development in the Schizophyllaceae.</title>
        <authorList>
            <person name="Almasi E."/>
            <person name="Sahu N."/>
            <person name="Krizsan K."/>
            <person name="Balint B."/>
            <person name="Kovacs G.M."/>
            <person name="Kiss B."/>
            <person name="Cseklye J."/>
            <person name="Drula E."/>
            <person name="Henrissat B."/>
            <person name="Nagy I."/>
            <person name="Chovatia M."/>
            <person name="Adam C."/>
            <person name="LaButti K."/>
            <person name="Lipzen A."/>
            <person name="Riley R."/>
            <person name="Grigoriev I.V."/>
            <person name="Nagy L.G."/>
        </authorList>
    </citation>
    <scope>NUCLEOTIDE SEQUENCE [LARGE SCALE GENOMIC DNA]</scope>
    <source>
        <strain evidence="2 3">NL-1724</strain>
    </source>
</reference>
<gene>
    <name evidence="2" type="ORF">BD626DRAFT_566287</name>
</gene>